<dbReference type="AlphaFoldDB" id="A0A1I4YCD7"/>
<proteinExistence type="predicted"/>
<dbReference type="RefSeq" id="WP_093342899.1">
    <property type="nucleotide sequence ID" value="NZ_FOUY01000013.1"/>
</dbReference>
<dbReference type="EMBL" id="FOUY01000013">
    <property type="protein sequence ID" value="SFN35229.1"/>
    <property type="molecule type" value="Genomic_DNA"/>
</dbReference>
<organism evidence="1 2">
    <name type="scientific">Pseudonocardia ammonioxydans</name>
    <dbReference type="NCBI Taxonomy" id="260086"/>
    <lineage>
        <taxon>Bacteria</taxon>
        <taxon>Bacillati</taxon>
        <taxon>Actinomycetota</taxon>
        <taxon>Actinomycetes</taxon>
        <taxon>Pseudonocardiales</taxon>
        <taxon>Pseudonocardiaceae</taxon>
        <taxon>Pseudonocardia</taxon>
    </lineage>
</organism>
<sequence length="156" mass="15453">MSEQEAVEPVAAGAPPVPQGRYVAAVVDGDLVHSAGMTPRRDGRLLVTGRVGDTVGVAEAAEAAGIAVRNALRACTAAAEAAGRVLTRPVRMRVWVACSAGFTGQSTVADGASAVLAQVFGPDLLPVRAAVGALALPGGAPVEVELVAALAPAGPR</sequence>
<dbReference type="Gene3D" id="3.30.1330.40">
    <property type="entry name" value="RutC-like"/>
    <property type="match status" value="1"/>
</dbReference>
<accession>A0A1I4YCD7</accession>
<protein>
    <submittedName>
        <fullName evidence="1">Enamine deaminase RidA, house cleaning of reactive enamine intermediates, YjgF/YER057c/UK114 family</fullName>
    </submittedName>
</protein>
<dbReference type="PANTHER" id="PTHR43760">
    <property type="entry name" value="ENDORIBONUCLEASE-RELATED"/>
    <property type="match status" value="1"/>
</dbReference>
<name>A0A1I4YCD7_PSUAM</name>
<dbReference type="Proteomes" id="UP000199614">
    <property type="component" value="Unassembled WGS sequence"/>
</dbReference>
<dbReference type="SUPFAM" id="SSF55298">
    <property type="entry name" value="YjgF-like"/>
    <property type="match status" value="1"/>
</dbReference>
<evidence type="ECO:0000313" key="2">
    <source>
        <dbReference type="Proteomes" id="UP000199614"/>
    </source>
</evidence>
<dbReference type="InterPro" id="IPR013813">
    <property type="entry name" value="Endoribo_LPSP/chorism_mut-like"/>
</dbReference>
<dbReference type="Pfam" id="PF01042">
    <property type="entry name" value="Ribonuc_L-PSP"/>
    <property type="match status" value="1"/>
</dbReference>
<reference evidence="1 2" key="1">
    <citation type="submission" date="2016-10" db="EMBL/GenBank/DDBJ databases">
        <authorList>
            <person name="de Groot N.N."/>
        </authorList>
    </citation>
    <scope>NUCLEOTIDE SEQUENCE [LARGE SCALE GENOMIC DNA]</scope>
    <source>
        <strain evidence="1 2">CGMCC 4.1877</strain>
    </source>
</reference>
<dbReference type="OrthoDB" id="9806229at2"/>
<gene>
    <name evidence="1" type="ORF">SAMN05216207_101337</name>
</gene>
<evidence type="ECO:0000313" key="1">
    <source>
        <dbReference type="EMBL" id="SFN35229.1"/>
    </source>
</evidence>
<dbReference type="CDD" id="cd02199">
    <property type="entry name" value="YjgF_YER057c_UK114_like_1"/>
    <property type="match status" value="1"/>
</dbReference>
<dbReference type="PANTHER" id="PTHR43760:SF1">
    <property type="entry name" value="ENDORIBONUCLEASE L-PSP_CHORISMATE MUTASE-LIKE DOMAIN-CONTAINING PROTEIN"/>
    <property type="match status" value="1"/>
</dbReference>
<dbReference type="STRING" id="260086.SAMN05216207_101337"/>
<dbReference type="InterPro" id="IPR035959">
    <property type="entry name" value="RutC-like_sf"/>
</dbReference>
<dbReference type="InterPro" id="IPR006175">
    <property type="entry name" value="YjgF/YER057c/UK114"/>
</dbReference>
<keyword evidence="2" id="KW-1185">Reference proteome</keyword>